<feature type="transmembrane region" description="Helical" evidence="2">
    <location>
        <begin position="18"/>
        <end position="37"/>
    </location>
</feature>
<keyword evidence="2" id="KW-1133">Transmembrane helix</keyword>
<evidence type="ECO:0000256" key="1">
    <source>
        <dbReference type="SAM" id="Coils"/>
    </source>
</evidence>
<evidence type="ECO:0000313" key="4">
    <source>
        <dbReference type="EMBL" id="PMP72518.1"/>
    </source>
</evidence>
<dbReference type="PANTHER" id="PTHR33371:SF4">
    <property type="entry name" value="INTERMEMBRANE PHOSPHOLIPID TRANSPORT SYSTEM BINDING PROTEIN MLAD"/>
    <property type="match status" value="1"/>
</dbReference>
<dbReference type="Proteomes" id="UP000242288">
    <property type="component" value="Unassembled WGS sequence"/>
</dbReference>
<keyword evidence="1" id="KW-0175">Coiled coil</keyword>
<keyword evidence="2" id="KW-0472">Membrane</keyword>
<dbReference type="EMBL" id="PNIO01000007">
    <property type="protein sequence ID" value="PMP72518.1"/>
    <property type="molecule type" value="Genomic_DNA"/>
</dbReference>
<dbReference type="PANTHER" id="PTHR33371">
    <property type="entry name" value="INTERMEMBRANE PHOSPHOLIPID TRANSPORT SYSTEM BINDING PROTEIN MLAD-RELATED"/>
    <property type="match status" value="1"/>
</dbReference>
<keyword evidence="2" id="KW-0812">Transmembrane</keyword>
<dbReference type="InterPro" id="IPR003399">
    <property type="entry name" value="Mce/MlaD"/>
</dbReference>
<organism evidence="4 5">
    <name type="scientific">Thermodesulfovibrio aggregans</name>
    <dbReference type="NCBI Taxonomy" id="86166"/>
    <lineage>
        <taxon>Bacteria</taxon>
        <taxon>Pseudomonadati</taxon>
        <taxon>Nitrospirota</taxon>
        <taxon>Thermodesulfovibrionia</taxon>
        <taxon>Thermodesulfovibrionales</taxon>
        <taxon>Thermodesulfovibrionaceae</taxon>
        <taxon>Thermodesulfovibrio</taxon>
    </lineage>
</organism>
<protein>
    <recommendedName>
        <fullName evidence="3">Mce/MlaD domain-containing protein</fullName>
    </recommendedName>
</protein>
<dbReference type="Pfam" id="PF02470">
    <property type="entry name" value="MlaD"/>
    <property type="match status" value="1"/>
</dbReference>
<evidence type="ECO:0000259" key="3">
    <source>
        <dbReference type="Pfam" id="PF02470"/>
    </source>
</evidence>
<feature type="domain" description="Mce/MlaD" evidence="3">
    <location>
        <begin position="47"/>
        <end position="124"/>
    </location>
</feature>
<evidence type="ECO:0000256" key="2">
    <source>
        <dbReference type="SAM" id="Phobius"/>
    </source>
</evidence>
<reference evidence="4 5" key="1">
    <citation type="submission" date="2018-01" db="EMBL/GenBank/DDBJ databases">
        <title>Metagenomic assembled genomes from two thermal pools in the Uzon Caldera, Kamchatka, Russia.</title>
        <authorList>
            <person name="Wilkins L."/>
            <person name="Ettinger C."/>
        </authorList>
    </citation>
    <scope>NUCLEOTIDE SEQUENCE [LARGE SCALE GENOMIC DNA]</scope>
    <source>
        <strain evidence="4">ZAV-04</strain>
    </source>
</reference>
<evidence type="ECO:0000313" key="5">
    <source>
        <dbReference type="Proteomes" id="UP000242288"/>
    </source>
</evidence>
<dbReference type="SUPFAM" id="SSF58104">
    <property type="entry name" value="Methyl-accepting chemotaxis protein (MCP) signaling domain"/>
    <property type="match status" value="1"/>
</dbReference>
<dbReference type="AlphaFoldDB" id="A0A2J6WQ60"/>
<accession>A0A2J6WQ60</accession>
<gene>
    <name evidence="4" type="ORF">C0186_00890</name>
</gene>
<feature type="coiled-coil region" evidence="1">
    <location>
        <begin position="175"/>
        <end position="248"/>
    </location>
</feature>
<sequence length="296" mass="33714">MQKINQTDPRFVFLKSKVFLFIAIALTGVSILLFFVAKKREVFIKTENFYFMTTKATGLYNGMPVKVSGFKIGRVKDMQLQDNGFVKVVLSIEKNHAKWFKEGTVAIFAKEGFIGESYIEILPGDGKPLKPGQSIKFFKQAGIEEIAGELKGEISEILQGIKETINYINEPQGNIKKSIENIEKISRNLIETTEQINRLVRELNRKTPEIADKSEKTIQELTDLIKSLQKLSQELNETATAIREVTKEDLPIMVEKAKKSMQDIDDILQSIKGLWPIREGIKRQEIKPVEADTYEK</sequence>
<dbReference type="InterPro" id="IPR052336">
    <property type="entry name" value="MlaD_Phospholipid_Transporter"/>
</dbReference>
<dbReference type="Gene3D" id="1.10.287.950">
    <property type="entry name" value="Methyl-accepting chemotaxis protein"/>
    <property type="match status" value="1"/>
</dbReference>
<name>A0A2J6WQ60_9BACT</name>
<comment type="caution">
    <text evidence="4">The sequence shown here is derived from an EMBL/GenBank/DDBJ whole genome shotgun (WGS) entry which is preliminary data.</text>
</comment>
<proteinExistence type="predicted"/>